<evidence type="ECO:0000256" key="3">
    <source>
        <dbReference type="ARBA" id="ARBA00022692"/>
    </source>
</evidence>
<dbReference type="GO" id="GO:0016413">
    <property type="term" value="F:O-acetyltransferase activity"/>
    <property type="evidence" value="ECO:0007669"/>
    <property type="project" value="InterPro"/>
</dbReference>
<dbReference type="InterPro" id="IPR025846">
    <property type="entry name" value="TBL_N"/>
</dbReference>
<dbReference type="PANTHER" id="PTHR32285:SF149">
    <property type="entry name" value="TRICHOME BIREFRINGENCE-LIKE N-TERMINAL DOMAIN-CONTAINING PROTEIN"/>
    <property type="match status" value="1"/>
</dbReference>
<organism evidence="10 11">
    <name type="scientific">Cucumis melo</name>
    <name type="common">Muskmelon</name>
    <dbReference type="NCBI Taxonomy" id="3656"/>
    <lineage>
        <taxon>Eukaryota</taxon>
        <taxon>Viridiplantae</taxon>
        <taxon>Streptophyta</taxon>
        <taxon>Embryophyta</taxon>
        <taxon>Tracheophyta</taxon>
        <taxon>Spermatophyta</taxon>
        <taxon>Magnoliopsida</taxon>
        <taxon>eudicotyledons</taxon>
        <taxon>Gunneridae</taxon>
        <taxon>Pentapetalae</taxon>
        <taxon>rosids</taxon>
        <taxon>fabids</taxon>
        <taxon>Cucurbitales</taxon>
        <taxon>Cucurbitaceae</taxon>
        <taxon>Benincaseae</taxon>
        <taxon>Cucumis</taxon>
    </lineage>
</organism>
<evidence type="ECO:0000256" key="4">
    <source>
        <dbReference type="ARBA" id="ARBA00022968"/>
    </source>
</evidence>
<keyword evidence="4" id="KW-0735">Signal-anchor</keyword>
<dbReference type="InParanoid" id="A0A1S3BMT5"/>
<feature type="domain" description="Trichome birefringence-like C-terminal" evidence="8">
    <location>
        <begin position="85"/>
        <end position="349"/>
    </location>
</feature>
<dbReference type="Pfam" id="PF13839">
    <property type="entry name" value="PC-Esterase"/>
    <property type="match status" value="1"/>
</dbReference>
<dbReference type="Pfam" id="PF14416">
    <property type="entry name" value="PMR5N"/>
    <property type="match status" value="1"/>
</dbReference>
<evidence type="ECO:0000313" key="10">
    <source>
        <dbReference type="Proteomes" id="UP001652600"/>
    </source>
</evidence>
<dbReference type="PANTHER" id="PTHR32285">
    <property type="entry name" value="PROTEIN TRICHOME BIREFRINGENCE-LIKE 9-RELATED"/>
    <property type="match status" value="1"/>
</dbReference>
<evidence type="ECO:0000256" key="7">
    <source>
        <dbReference type="SAM" id="SignalP"/>
    </source>
</evidence>
<comment type="similarity">
    <text evidence="2">Belongs to the PC-esterase family. TBL subfamily.</text>
</comment>
<dbReference type="FunCoup" id="A0A1S3BMT5">
    <property type="interactions" value="63"/>
</dbReference>
<evidence type="ECO:0000313" key="11">
    <source>
        <dbReference type="RefSeq" id="XP_008449501.2"/>
    </source>
</evidence>
<evidence type="ECO:0000259" key="8">
    <source>
        <dbReference type="Pfam" id="PF13839"/>
    </source>
</evidence>
<comment type="subcellular location">
    <subcellularLocation>
        <location evidence="1">Membrane</location>
        <topology evidence="1">Single-pass membrane protein</topology>
    </subcellularLocation>
</comment>
<reference evidence="11" key="1">
    <citation type="submission" date="2025-08" db="UniProtKB">
        <authorList>
            <consortium name="RefSeq"/>
        </authorList>
    </citation>
    <scope>IDENTIFICATION</scope>
    <source>
        <tissue evidence="11">Stem</tissue>
    </source>
</reference>
<evidence type="ECO:0000256" key="6">
    <source>
        <dbReference type="ARBA" id="ARBA00023136"/>
    </source>
</evidence>
<keyword evidence="10" id="KW-1185">Reference proteome</keyword>
<gene>
    <name evidence="11" type="primary">LOC103491369</name>
</gene>
<dbReference type="eggNOG" id="ENOG502QVJM">
    <property type="taxonomic scope" value="Eukaryota"/>
</dbReference>
<feature type="signal peptide" evidence="7">
    <location>
        <begin position="1"/>
        <end position="26"/>
    </location>
</feature>
<keyword evidence="7" id="KW-0732">Signal</keyword>
<protein>
    <submittedName>
        <fullName evidence="11">Protein trichome birefringence-like 43</fullName>
    </submittedName>
</protein>
<keyword evidence="3" id="KW-0812">Transmembrane</keyword>
<name>A0A1S3BMT5_CUCME</name>
<dbReference type="InterPro" id="IPR029962">
    <property type="entry name" value="TBL"/>
</dbReference>
<evidence type="ECO:0000256" key="2">
    <source>
        <dbReference type="ARBA" id="ARBA00007727"/>
    </source>
</evidence>
<dbReference type="GeneID" id="103491369"/>
<dbReference type="GO" id="GO:0005794">
    <property type="term" value="C:Golgi apparatus"/>
    <property type="evidence" value="ECO:0007669"/>
    <property type="project" value="TreeGrafter"/>
</dbReference>
<proteinExistence type="inferred from homology"/>
<evidence type="ECO:0000256" key="1">
    <source>
        <dbReference type="ARBA" id="ARBA00004167"/>
    </source>
</evidence>
<dbReference type="GO" id="GO:0016020">
    <property type="term" value="C:membrane"/>
    <property type="evidence" value="ECO:0007669"/>
    <property type="project" value="UniProtKB-SubCell"/>
</dbReference>
<dbReference type="RefSeq" id="XP_008449501.2">
    <property type="nucleotide sequence ID" value="XM_008451279.3"/>
</dbReference>
<dbReference type="InterPro" id="IPR026057">
    <property type="entry name" value="TBL_C"/>
</dbReference>
<evidence type="ECO:0000256" key="5">
    <source>
        <dbReference type="ARBA" id="ARBA00022989"/>
    </source>
</evidence>
<accession>A0A1S3BMT5</accession>
<evidence type="ECO:0000259" key="9">
    <source>
        <dbReference type="Pfam" id="PF14416"/>
    </source>
</evidence>
<keyword evidence="6" id="KW-0472">Membrane</keyword>
<feature type="chain" id="PRO_5045467871" evidence="7">
    <location>
        <begin position="27"/>
        <end position="362"/>
    </location>
</feature>
<dbReference type="KEGG" id="cmo:103491369"/>
<sequence length="362" mass="41110">MSGSAKDCVALFLLLLPFLLYQEVEGKPVIGGCDLFQGRWLADTSYPLYDVSTCPFIEKQFDCVGNGRPDKLYLRYRWQPSGCDLPRFNGEEFLRQFRGKSIMFVGDSLSLNQWQSLACMLHKFVPQANYTITRIGGLSKFIFLEYSLEIMFSRNAFLVDIISTELGRVLKLDSIESARAWKGIDVLIFNSWHWWLHTGRKQPWDLVEEGEETYKDMNRLLAFEKGLRTWAKWVDQNVDPSKTKVFFQGVSPDHSDGKLWGEAGGDCGGKTWMLGGPEYPGGPHPAEQTVERVLEGMLNPVYLLNITTLSQLRIDGHPSVYGFGGHRGMDCSHWCLAGVPDTWNHLFYAALGLPNNDNDHHL</sequence>
<dbReference type="AlphaFoldDB" id="A0A1S3BMT5"/>
<dbReference type="Proteomes" id="UP001652600">
    <property type="component" value="Chromosome 5"/>
</dbReference>
<keyword evidence="5" id="KW-1133">Transmembrane helix</keyword>
<feature type="domain" description="Trichome birefringence-like N-terminal" evidence="9">
    <location>
        <begin position="32"/>
        <end position="84"/>
    </location>
</feature>